<sequence length="73" mass="7964">MGTVTIFNNTSDKIYVRVTADGESGGNESFALIESGDSEYWSRSDYQVVFVLRNDTGATEVFTVIPGNNYTVG</sequence>
<dbReference type="OrthoDB" id="2606964at2759"/>
<dbReference type="AlphaFoldDB" id="A0A0C3AGV8"/>
<proteinExistence type="predicted"/>
<dbReference type="Proteomes" id="UP000053989">
    <property type="component" value="Unassembled WGS sequence"/>
</dbReference>
<name>A0A0C3AGV8_9AGAM</name>
<organism evidence="1 2">
    <name type="scientific">Scleroderma citrinum Foug A</name>
    <dbReference type="NCBI Taxonomy" id="1036808"/>
    <lineage>
        <taxon>Eukaryota</taxon>
        <taxon>Fungi</taxon>
        <taxon>Dikarya</taxon>
        <taxon>Basidiomycota</taxon>
        <taxon>Agaricomycotina</taxon>
        <taxon>Agaricomycetes</taxon>
        <taxon>Agaricomycetidae</taxon>
        <taxon>Boletales</taxon>
        <taxon>Sclerodermatineae</taxon>
        <taxon>Sclerodermataceae</taxon>
        <taxon>Scleroderma</taxon>
    </lineage>
</organism>
<reference evidence="2" key="2">
    <citation type="submission" date="2015-01" db="EMBL/GenBank/DDBJ databases">
        <title>Evolutionary Origins and Diversification of the Mycorrhizal Mutualists.</title>
        <authorList>
            <consortium name="DOE Joint Genome Institute"/>
            <consortium name="Mycorrhizal Genomics Consortium"/>
            <person name="Kohler A."/>
            <person name="Kuo A."/>
            <person name="Nagy L.G."/>
            <person name="Floudas D."/>
            <person name="Copeland A."/>
            <person name="Barry K.W."/>
            <person name="Cichocki N."/>
            <person name="Veneault-Fourrey C."/>
            <person name="LaButti K."/>
            <person name="Lindquist E.A."/>
            <person name="Lipzen A."/>
            <person name="Lundell T."/>
            <person name="Morin E."/>
            <person name="Murat C."/>
            <person name="Riley R."/>
            <person name="Ohm R."/>
            <person name="Sun H."/>
            <person name="Tunlid A."/>
            <person name="Henrissat B."/>
            <person name="Grigoriev I.V."/>
            <person name="Hibbett D.S."/>
            <person name="Martin F."/>
        </authorList>
    </citation>
    <scope>NUCLEOTIDE SEQUENCE [LARGE SCALE GENOMIC DNA]</scope>
    <source>
        <strain evidence="2">Foug A</strain>
    </source>
</reference>
<keyword evidence="2" id="KW-1185">Reference proteome</keyword>
<evidence type="ECO:0000313" key="1">
    <source>
        <dbReference type="EMBL" id="KIM64117.1"/>
    </source>
</evidence>
<evidence type="ECO:0000313" key="2">
    <source>
        <dbReference type="Proteomes" id="UP000053989"/>
    </source>
</evidence>
<dbReference type="EMBL" id="KN822030">
    <property type="protein sequence ID" value="KIM64117.1"/>
    <property type="molecule type" value="Genomic_DNA"/>
</dbReference>
<gene>
    <name evidence="1" type="ORF">SCLCIDRAFT_115773</name>
</gene>
<accession>A0A0C3AGV8</accession>
<protein>
    <submittedName>
        <fullName evidence="1">Uncharacterized protein</fullName>
    </submittedName>
</protein>
<reference evidence="1 2" key="1">
    <citation type="submission" date="2014-04" db="EMBL/GenBank/DDBJ databases">
        <authorList>
            <consortium name="DOE Joint Genome Institute"/>
            <person name="Kuo A."/>
            <person name="Kohler A."/>
            <person name="Nagy L.G."/>
            <person name="Floudas D."/>
            <person name="Copeland A."/>
            <person name="Barry K.W."/>
            <person name="Cichocki N."/>
            <person name="Veneault-Fourrey C."/>
            <person name="LaButti K."/>
            <person name="Lindquist E.A."/>
            <person name="Lipzen A."/>
            <person name="Lundell T."/>
            <person name="Morin E."/>
            <person name="Murat C."/>
            <person name="Sun H."/>
            <person name="Tunlid A."/>
            <person name="Henrissat B."/>
            <person name="Grigoriev I.V."/>
            <person name="Hibbett D.S."/>
            <person name="Martin F."/>
            <person name="Nordberg H.P."/>
            <person name="Cantor M.N."/>
            <person name="Hua S.X."/>
        </authorList>
    </citation>
    <scope>NUCLEOTIDE SEQUENCE [LARGE SCALE GENOMIC DNA]</scope>
    <source>
        <strain evidence="1 2">Foug A</strain>
    </source>
</reference>
<dbReference type="InParanoid" id="A0A0C3AGV8"/>
<dbReference type="HOGENOM" id="CLU_2706301_0_0_1"/>